<name>A0A5N7MWR2_9HYPH</name>
<dbReference type="InterPro" id="IPR037972">
    <property type="entry name" value="RepB_N"/>
</dbReference>
<dbReference type="NCBIfam" id="TIGR00180">
    <property type="entry name" value="parB_part"/>
    <property type="match status" value="1"/>
</dbReference>
<dbReference type="InterPro" id="IPR003115">
    <property type="entry name" value="ParB_N"/>
</dbReference>
<dbReference type="InterPro" id="IPR004437">
    <property type="entry name" value="ParB/RepB/Spo0J"/>
</dbReference>
<dbReference type="Pfam" id="PF02195">
    <property type="entry name" value="ParB_N"/>
    <property type="match status" value="1"/>
</dbReference>
<keyword evidence="5" id="KW-1185">Reference proteome</keyword>
<reference evidence="4 5" key="1">
    <citation type="journal article" date="2019" name="Syst. Appl. Microbiol.">
        <title>Microvirga tunisiensis sp. nov., a root nodule symbiotic bacterium isolated from Lupinus micranthus and L. luteus grown in Northern Tunisia.</title>
        <authorList>
            <person name="Msaddak A."/>
            <person name="Rejili M."/>
            <person name="Duran D."/>
            <person name="Mars M."/>
            <person name="Palacios J.M."/>
            <person name="Ruiz-Argueso T."/>
            <person name="Rey L."/>
            <person name="Imperial J."/>
        </authorList>
    </citation>
    <scope>NUCLEOTIDE SEQUENCE [LARGE SCALE GENOMIC DNA]</scope>
    <source>
        <strain evidence="4 5">Lmie10</strain>
    </source>
</reference>
<feature type="compositionally biased region" description="Low complexity" evidence="2">
    <location>
        <begin position="50"/>
        <end position="75"/>
    </location>
</feature>
<feature type="region of interest" description="Disordered" evidence="2">
    <location>
        <begin position="50"/>
        <end position="85"/>
    </location>
</feature>
<feature type="domain" description="ParB-like N-terminal" evidence="3">
    <location>
        <begin position="122"/>
        <end position="213"/>
    </location>
</feature>
<evidence type="ECO:0000256" key="2">
    <source>
        <dbReference type="SAM" id="MobiDB-lite"/>
    </source>
</evidence>
<dbReference type="InterPro" id="IPR011111">
    <property type="entry name" value="Plasmid_RepB"/>
</dbReference>
<proteinExistence type="inferred from homology"/>
<sequence length="387" mass="42904">MVKKHFAMLKVEKNADRSLMPELAVVSRPDSVGFPDVVLAEVASALSEQSSSEALPVTDVSSAPSTPAGSPSAKSRTGGWADRMKGSRAVGSVATALGDLRDHNNAEIAELKRQLAEGQPIVELETDKIDSSFVADRMDSSDEATEELKSLIEDQGQLVPILVRPHPEHADRYQVAFGHRRLKAVRQLGRKVRAVIRKMTDEELIIAQGQENNARLDLTYIEKARFASTLLRLNFSRKAVEQALTVNHSQVVWFKQVTDAIPDEILIAIGRAPKIGRPRWLQFADVIAKPGNVKKARSIILTNGFLAQASDDRFSYLAKELIEKKSEAPQQAVWTDPNGRKLATFTYTDTKCTVQIDRRDDPDFAAYLYSKLGDIYRDYEADKSASE</sequence>
<dbReference type="GO" id="GO:0005694">
    <property type="term" value="C:chromosome"/>
    <property type="evidence" value="ECO:0007669"/>
    <property type="project" value="TreeGrafter"/>
</dbReference>
<dbReference type="InterPro" id="IPR050336">
    <property type="entry name" value="Chromosome_partition/occlusion"/>
</dbReference>
<dbReference type="Gene3D" id="3.90.1530.30">
    <property type="match status" value="1"/>
</dbReference>
<accession>A0A5N7MWR2</accession>
<dbReference type="InterPro" id="IPR036086">
    <property type="entry name" value="ParB/Sulfiredoxin_sf"/>
</dbReference>
<dbReference type="RefSeq" id="WP_152717364.1">
    <property type="nucleotide sequence ID" value="NZ_VOSJ01000418.1"/>
</dbReference>
<dbReference type="EMBL" id="VOSK01000386">
    <property type="protein sequence ID" value="MPR30534.1"/>
    <property type="molecule type" value="Genomic_DNA"/>
</dbReference>
<comment type="similarity">
    <text evidence="1">Belongs to the ParB family.</text>
</comment>
<gene>
    <name evidence="4" type="primary">repB</name>
    <name evidence="4" type="ORF">FS320_37385</name>
</gene>
<dbReference type="PANTHER" id="PTHR33375:SF1">
    <property type="entry name" value="CHROMOSOME-PARTITIONING PROTEIN PARB-RELATED"/>
    <property type="match status" value="1"/>
</dbReference>
<organism evidence="4 5">
    <name type="scientific">Microvirga tunisiensis</name>
    <dbReference type="NCBI Taxonomy" id="2108360"/>
    <lineage>
        <taxon>Bacteria</taxon>
        <taxon>Pseudomonadati</taxon>
        <taxon>Pseudomonadota</taxon>
        <taxon>Alphaproteobacteria</taxon>
        <taxon>Hyphomicrobiales</taxon>
        <taxon>Methylobacteriaceae</taxon>
        <taxon>Microvirga</taxon>
    </lineage>
</organism>
<protein>
    <submittedName>
        <fullName evidence="4">Plasmid partitioning protein RepB</fullName>
    </submittedName>
</protein>
<dbReference type="Proteomes" id="UP000403266">
    <property type="component" value="Unassembled WGS sequence"/>
</dbReference>
<comment type="caution">
    <text evidence="4">The sequence shown here is derived from an EMBL/GenBank/DDBJ whole genome shotgun (WGS) entry which is preliminary data.</text>
</comment>
<dbReference type="Gene3D" id="1.10.10.2830">
    <property type="match status" value="1"/>
</dbReference>
<dbReference type="Pfam" id="PF07506">
    <property type="entry name" value="RepB"/>
    <property type="match status" value="1"/>
</dbReference>
<dbReference type="NCBIfam" id="TIGR03454">
    <property type="entry name" value="partition_RepB"/>
    <property type="match status" value="1"/>
</dbReference>
<evidence type="ECO:0000256" key="1">
    <source>
        <dbReference type="ARBA" id="ARBA00006295"/>
    </source>
</evidence>
<dbReference type="SMART" id="SM00470">
    <property type="entry name" value="ParB"/>
    <property type="match status" value="1"/>
</dbReference>
<evidence type="ECO:0000313" key="5">
    <source>
        <dbReference type="Proteomes" id="UP000403266"/>
    </source>
</evidence>
<dbReference type="SUPFAM" id="SSF110849">
    <property type="entry name" value="ParB/Sulfiredoxin"/>
    <property type="match status" value="1"/>
</dbReference>
<evidence type="ECO:0000313" key="4">
    <source>
        <dbReference type="EMBL" id="MPR30534.1"/>
    </source>
</evidence>
<dbReference type="GO" id="GO:0007059">
    <property type="term" value="P:chromosome segregation"/>
    <property type="evidence" value="ECO:0007669"/>
    <property type="project" value="TreeGrafter"/>
</dbReference>
<dbReference type="OrthoDB" id="7908920at2"/>
<dbReference type="PANTHER" id="PTHR33375">
    <property type="entry name" value="CHROMOSOME-PARTITIONING PROTEIN PARB-RELATED"/>
    <property type="match status" value="1"/>
</dbReference>
<evidence type="ECO:0000259" key="3">
    <source>
        <dbReference type="SMART" id="SM00470"/>
    </source>
</evidence>
<dbReference type="CDD" id="cd16405">
    <property type="entry name" value="RepB_like_N"/>
    <property type="match status" value="1"/>
</dbReference>
<dbReference type="AlphaFoldDB" id="A0A5N7MWR2"/>
<dbReference type="InterPro" id="IPR017819">
    <property type="entry name" value="Plasmid_partition_RepB"/>
</dbReference>
<dbReference type="GO" id="GO:0003677">
    <property type="term" value="F:DNA binding"/>
    <property type="evidence" value="ECO:0007669"/>
    <property type="project" value="InterPro"/>
</dbReference>